<name>A0AA39JLZ2_9AGAR</name>
<dbReference type="EMBL" id="JAUEPT010000018">
    <property type="protein sequence ID" value="KAK0444672.1"/>
    <property type="molecule type" value="Genomic_DNA"/>
</dbReference>
<reference evidence="2" key="1">
    <citation type="submission" date="2023-06" db="EMBL/GenBank/DDBJ databases">
        <authorList>
            <consortium name="Lawrence Berkeley National Laboratory"/>
            <person name="Ahrendt S."/>
            <person name="Sahu N."/>
            <person name="Indic B."/>
            <person name="Wong-Bajracharya J."/>
            <person name="Merenyi Z."/>
            <person name="Ke H.-M."/>
            <person name="Monk M."/>
            <person name="Kocsube S."/>
            <person name="Drula E."/>
            <person name="Lipzen A."/>
            <person name="Balint B."/>
            <person name="Henrissat B."/>
            <person name="Andreopoulos B."/>
            <person name="Martin F.M."/>
            <person name="Harder C.B."/>
            <person name="Rigling D."/>
            <person name="Ford K.L."/>
            <person name="Foster G.D."/>
            <person name="Pangilinan J."/>
            <person name="Papanicolaou A."/>
            <person name="Barry K."/>
            <person name="LaButti K."/>
            <person name="Viragh M."/>
            <person name="Koriabine M."/>
            <person name="Yan M."/>
            <person name="Riley R."/>
            <person name="Champramary S."/>
            <person name="Plett K.L."/>
            <person name="Tsai I.J."/>
            <person name="Slot J."/>
            <person name="Sipos G."/>
            <person name="Plett J."/>
            <person name="Nagy L.G."/>
            <person name="Grigoriev I.V."/>
        </authorList>
    </citation>
    <scope>NUCLEOTIDE SEQUENCE</scope>
    <source>
        <strain evidence="2">FPL87.14</strain>
    </source>
</reference>
<dbReference type="Proteomes" id="UP001175226">
    <property type="component" value="Unassembled WGS sequence"/>
</dbReference>
<proteinExistence type="predicted"/>
<evidence type="ECO:0000313" key="3">
    <source>
        <dbReference type="Proteomes" id="UP001175226"/>
    </source>
</evidence>
<protein>
    <submittedName>
        <fullName evidence="2">Uncharacterized protein</fullName>
    </submittedName>
</protein>
<evidence type="ECO:0000313" key="2">
    <source>
        <dbReference type="EMBL" id="KAK0444672.1"/>
    </source>
</evidence>
<accession>A0AA39JLZ2</accession>
<dbReference type="AlphaFoldDB" id="A0AA39JLZ2"/>
<evidence type="ECO:0000256" key="1">
    <source>
        <dbReference type="SAM" id="MobiDB-lite"/>
    </source>
</evidence>
<organism evidence="2 3">
    <name type="scientific">Armillaria borealis</name>
    <dbReference type="NCBI Taxonomy" id="47425"/>
    <lineage>
        <taxon>Eukaryota</taxon>
        <taxon>Fungi</taxon>
        <taxon>Dikarya</taxon>
        <taxon>Basidiomycota</taxon>
        <taxon>Agaricomycotina</taxon>
        <taxon>Agaricomycetes</taxon>
        <taxon>Agaricomycetidae</taxon>
        <taxon>Agaricales</taxon>
        <taxon>Marasmiineae</taxon>
        <taxon>Physalacriaceae</taxon>
        <taxon>Armillaria</taxon>
    </lineage>
</organism>
<gene>
    <name evidence="2" type="ORF">EV421DRAFT_1734943</name>
</gene>
<comment type="caution">
    <text evidence="2">The sequence shown here is derived from an EMBL/GenBank/DDBJ whole genome shotgun (WGS) entry which is preliminary data.</text>
</comment>
<sequence>MHASSASSRVHHLDNKQSTRSDARAYDSYRKQISGDCEKPSPQFRPDPSSLPLCYWRPKERERLRMPVAGMRLDENEACGRKELGDEEIIFGVCCLAVRRYLCREYVMKTGLVHVLAELKHIGEMSLGSWMIHGGGAPSFAASIQGRAGRGTTYKSKRSDGKCQEVLRSPRWGDGSNKYFILADFEQEKDFRSKNDWEVSGRVDLAYQQVKNMLYRYQLVVKRGASSLTPIMAGGSDQAIVARAPPSIVPMSKPPMGEAIEEVVDGRVVGSDGSGGGGW</sequence>
<keyword evidence="3" id="KW-1185">Reference proteome</keyword>
<feature type="region of interest" description="Disordered" evidence="1">
    <location>
        <begin position="1"/>
        <end position="25"/>
    </location>
</feature>
<feature type="compositionally biased region" description="Basic and acidic residues" evidence="1">
    <location>
        <begin position="11"/>
        <end position="25"/>
    </location>
</feature>